<dbReference type="InterPro" id="IPR058533">
    <property type="entry name" value="Cation_efflux_TM"/>
</dbReference>
<dbReference type="Gene3D" id="3.30.70.1350">
    <property type="entry name" value="Cation efflux protein, cytoplasmic domain"/>
    <property type="match status" value="1"/>
</dbReference>
<evidence type="ECO:0000256" key="3">
    <source>
        <dbReference type="ARBA" id="ARBA00022448"/>
    </source>
</evidence>
<protein>
    <submittedName>
        <fullName evidence="10">Transporter</fullName>
    </submittedName>
</protein>
<feature type="transmembrane region" description="Helical" evidence="7">
    <location>
        <begin position="159"/>
        <end position="179"/>
    </location>
</feature>
<feature type="transmembrane region" description="Helical" evidence="7">
    <location>
        <begin position="12"/>
        <end position="32"/>
    </location>
</feature>
<comment type="caution">
    <text evidence="10">The sequence shown here is derived from an EMBL/GenBank/DDBJ whole genome shotgun (WGS) entry which is preliminary data.</text>
</comment>
<dbReference type="GO" id="GO:0016020">
    <property type="term" value="C:membrane"/>
    <property type="evidence" value="ECO:0007669"/>
    <property type="project" value="UniProtKB-SubCell"/>
</dbReference>
<dbReference type="RefSeq" id="WP_109985522.1">
    <property type="nucleotide sequence ID" value="NZ_JAJUIE010000005.1"/>
</dbReference>
<dbReference type="Pfam" id="PF01545">
    <property type="entry name" value="Cation_efflux"/>
    <property type="match status" value="1"/>
</dbReference>
<organism evidence="10 11">
    <name type="scientific">Gracilibacillus dipsosauri</name>
    <dbReference type="NCBI Taxonomy" id="178340"/>
    <lineage>
        <taxon>Bacteria</taxon>
        <taxon>Bacillati</taxon>
        <taxon>Bacillota</taxon>
        <taxon>Bacilli</taxon>
        <taxon>Bacillales</taxon>
        <taxon>Bacillaceae</taxon>
        <taxon>Gracilibacillus</taxon>
    </lineage>
</organism>
<dbReference type="EMBL" id="QGTD01000020">
    <property type="protein sequence ID" value="PWU66783.1"/>
    <property type="molecule type" value="Genomic_DNA"/>
</dbReference>
<dbReference type="SUPFAM" id="SSF160240">
    <property type="entry name" value="Cation efflux protein cytoplasmic domain-like"/>
    <property type="match status" value="1"/>
</dbReference>
<name>A0A317KU27_9BACI</name>
<accession>A0A317KU27</accession>
<comment type="subcellular location">
    <subcellularLocation>
        <location evidence="1">Membrane</location>
        <topology evidence="1">Multi-pass membrane protein</topology>
    </subcellularLocation>
</comment>
<keyword evidence="5 7" id="KW-1133">Transmembrane helix</keyword>
<dbReference type="NCBIfam" id="TIGR01297">
    <property type="entry name" value="CDF"/>
    <property type="match status" value="1"/>
</dbReference>
<dbReference type="PANTHER" id="PTHR43840">
    <property type="entry name" value="MITOCHONDRIAL METAL TRANSPORTER 1-RELATED"/>
    <property type="match status" value="1"/>
</dbReference>
<evidence type="ECO:0000256" key="1">
    <source>
        <dbReference type="ARBA" id="ARBA00004141"/>
    </source>
</evidence>
<comment type="similarity">
    <text evidence="2">Belongs to the cation diffusion facilitator (CDF) transporter (TC 2.A.4) family.</text>
</comment>
<evidence type="ECO:0000256" key="2">
    <source>
        <dbReference type="ARBA" id="ARBA00008114"/>
    </source>
</evidence>
<dbReference type="FunFam" id="1.20.1510.10:FF:000006">
    <property type="entry name" value="Divalent cation efflux transporter"/>
    <property type="match status" value="1"/>
</dbReference>
<keyword evidence="4 7" id="KW-0812">Transmembrane</keyword>
<feature type="transmembrane region" description="Helical" evidence="7">
    <location>
        <begin position="44"/>
        <end position="61"/>
    </location>
</feature>
<sequence length="289" mass="32090">MNPYEKYKKAEIGAWISIVAYLLLATIKLIVAQIGNSSALKADGLNNATDIIASVAVLIGLRISRKPPDEDHHYGHFRAEMIASLLAAFIMMTIGLQVLYDTIRSIVIGHYTEPNLLTAWVAIGSAIFMYLVYLYNLRLGKKVNSTALLAAAQDNKSDALVSIGAFIGIIGAQFQLFWLDPLAGSIVGIIICKTAWDIFREATHTLTDGFQPDDLEEIKQAIYSHSEVLEIKDVKGRMHGNQALIEATIFVDPQLTVEASHRITDHLEDMLKHNHNVPHTHIHIEPFKK</sequence>
<dbReference type="OrthoDB" id="9806522at2"/>
<dbReference type="InterPro" id="IPR002524">
    <property type="entry name" value="Cation_efflux"/>
</dbReference>
<evidence type="ECO:0000256" key="7">
    <source>
        <dbReference type="SAM" id="Phobius"/>
    </source>
</evidence>
<evidence type="ECO:0000256" key="5">
    <source>
        <dbReference type="ARBA" id="ARBA00022989"/>
    </source>
</evidence>
<dbReference type="PANTHER" id="PTHR43840:SF50">
    <property type="entry name" value="MANGANESE EFFLUX SYSTEM PROTEIN MNES"/>
    <property type="match status" value="1"/>
</dbReference>
<dbReference type="Pfam" id="PF16916">
    <property type="entry name" value="ZT_dimer"/>
    <property type="match status" value="1"/>
</dbReference>
<dbReference type="InterPro" id="IPR027470">
    <property type="entry name" value="Cation_efflux_CTD"/>
</dbReference>
<feature type="transmembrane region" description="Helical" evidence="7">
    <location>
        <begin position="120"/>
        <end position="138"/>
    </location>
</feature>
<dbReference type="SUPFAM" id="SSF161111">
    <property type="entry name" value="Cation efflux protein transmembrane domain-like"/>
    <property type="match status" value="1"/>
</dbReference>
<reference evidence="10 11" key="1">
    <citation type="submission" date="2018-05" db="EMBL/GenBank/DDBJ databases">
        <title>Genomic analysis of Gracilibacillus dipsosauri DD1 reveals novel features of a salt-tolerant amylase.</title>
        <authorList>
            <person name="Deutch C.E."/>
            <person name="Yang S."/>
        </authorList>
    </citation>
    <scope>NUCLEOTIDE SEQUENCE [LARGE SCALE GENOMIC DNA]</scope>
    <source>
        <strain evidence="10 11">DD1</strain>
    </source>
</reference>
<feature type="domain" description="Cation efflux protein cytoplasmic" evidence="9">
    <location>
        <begin position="212"/>
        <end position="287"/>
    </location>
</feature>
<feature type="domain" description="Cation efflux protein transmembrane" evidence="8">
    <location>
        <begin position="15"/>
        <end position="206"/>
    </location>
</feature>
<dbReference type="InterPro" id="IPR027469">
    <property type="entry name" value="Cation_efflux_TMD_sf"/>
</dbReference>
<evidence type="ECO:0000259" key="9">
    <source>
        <dbReference type="Pfam" id="PF16916"/>
    </source>
</evidence>
<gene>
    <name evidence="10" type="ORF">DLJ74_18085</name>
</gene>
<evidence type="ECO:0000256" key="6">
    <source>
        <dbReference type="ARBA" id="ARBA00023136"/>
    </source>
</evidence>
<dbReference type="InterPro" id="IPR050291">
    <property type="entry name" value="CDF_Transporter"/>
</dbReference>
<keyword evidence="3" id="KW-0813">Transport</keyword>
<keyword evidence="11" id="KW-1185">Reference proteome</keyword>
<dbReference type="GO" id="GO:0008324">
    <property type="term" value="F:monoatomic cation transmembrane transporter activity"/>
    <property type="evidence" value="ECO:0007669"/>
    <property type="project" value="InterPro"/>
</dbReference>
<proteinExistence type="inferred from homology"/>
<evidence type="ECO:0000259" key="8">
    <source>
        <dbReference type="Pfam" id="PF01545"/>
    </source>
</evidence>
<dbReference type="InterPro" id="IPR036837">
    <property type="entry name" value="Cation_efflux_CTD_sf"/>
</dbReference>
<dbReference type="Gene3D" id="1.20.1510.10">
    <property type="entry name" value="Cation efflux protein transmembrane domain"/>
    <property type="match status" value="1"/>
</dbReference>
<feature type="transmembrane region" description="Helical" evidence="7">
    <location>
        <begin position="82"/>
        <end position="100"/>
    </location>
</feature>
<dbReference type="AlphaFoldDB" id="A0A317KU27"/>
<evidence type="ECO:0000313" key="10">
    <source>
        <dbReference type="EMBL" id="PWU66783.1"/>
    </source>
</evidence>
<dbReference type="Proteomes" id="UP000245624">
    <property type="component" value="Unassembled WGS sequence"/>
</dbReference>
<evidence type="ECO:0000256" key="4">
    <source>
        <dbReference type="ARBA" id="ARBA00022692"/>
    </source>
</evidence>
<evidence type="ECO:0000313" key="11">
    <source>
        <dbReference type="Proteomes" id="UP000245624"/>
    </source>
</evidence>
<keyword evidence="6 7" id="KW-0472">Membrane</keyword>